<organism evidence="2 3">
    <name type="scientific">Paenibacillus montanisoli</name>
    <dbReference type="NCBI Taxonomy" id="2081970"/>
    <lineage>
        <taxon>Bacteria</taxon>
        <taxon>Bacillati</taxon>
        <taxon>Bacillota</taxon>
        <taxon>Bacilli</taxon>
        <taxon>Bacillales</taxon>
        <taxon>Paenibacillaceae</taxon>
        <taxon>Paenibacillus</taxon>
    </lineage>
</organism>
<dbReference type="Proteomes" id="UP000249260">
    <property type="component" value="Unassembled WGS sequence"/>
</dbReference>
<dbReference type="AlphaFoldDB" id="A0A328U9P8"/>
<accession>A0A328U9P8</accession>
<comment type="caution">
    <text evidence="2">The sequence shown here is derived from an EMBL/GenBank/DDBJ whole genome shotgun (WGS) entry which is preliminary data.</text>
</comment>
<evidence type="ECO:0000256" key="1">
    <source>
        <dbReference type="SAM" id="MobiDB-lite"/>
    </source>
</evidence>
<feature type="compositionally biased region" description="Low complexity" evidence="1">
    <location>
        <begin position="60"/>
        <end position="71"/>
    </location>
</feature>
<keyword evidence="3" id="KW-1185">Reference proteome</keyword>
<name>A0A328U9P8_9BACL</name>
<dbReference type="EMBL" id="QLUW01000001">
    <property type="protein sequence ID" value="RAP78071.1"/>
    <property type="molecule type" value="Genomic_DNA"/>
</dbReference>
<sequence length="71" mass="7347">MQLTVHQTITIHQLRVDSVASSSVLQVGTAGAISSLSQMYNSGGFTGPAPQIGEEAGAENPLNFVPLPNPN</sequence>
<gene>
    <name evidence="2" type="ORF">DL346_06420</name>
</gene>
<dbReference type="Pfam" id="PF10803">
    <property type="entry name" value="GerPB"/>
    <property type="match status" value="1"/>
</dbReference>
<dbReference type="InterPro" id="IPR024255">
    <property type="entry name" value="GerPB"/>
</dbReference>
<dbReference type="RefSeq" id="WP_112881196.1">
    <property type="nucleotide sequence ID" value="NZ_QLUW01000001.1"/>
</dbReference>
<evidence type="ECO:0000313" key="2">
    <source>
        <dbReference type="EMBL" id="RAP78071.1"/>
    </source>
</evidence>
<feature type="region of interest" description="Disordered" evidence="1">
    <location>
        <begin position="46"/>
        <end position="71"/>
    </location>
</feature>
<dbReference type="OrthoDB" id="2971631at2"/>
<evidence type="ECO:0000313" key="3">
    <source>
        <dbReference type="Proteomes" id="UP000249260"/>
    </source>
</evidence>
<proteinExistence type="predicted"/>
<protein>
    <submittedName>
        <fullName evidence="2">Spore gernimation protein</fullName>
    </submittedName>
</protein>
<reference evidence="2 3" key="1">
    <citation type="submission" date="2018-06" db="EMBL/GenBank/DDBJ databases">
        <title>Paenibacillus montanisoli sp. nov., isolated from mountain area soil.</title>
        <authorList>
            <person name="Wu M."/>
        </authorList>
    </citation>
    <scope>NUCLEOTIDE SEQUENCE [LARGE SCALE GENOMIC DNA]</scope>
    <source>
        <strain evidence="2 3">RA17</strain>
    </source>
</reference>